<dbReference type="CDD" id="cd00531">
    <property type="entry name" value="NTF2_like"/>
    <property type="match status" value="1"/>
</dbReference>
<proteinExistence type="predicted"/>
<dbReference type="InterPro" id="IPR032710">
    <property type="entry name" value="NTF2-like_dom_sf"/>
</dbReference>
<keyword evidence="3" id="KW-1185">Reference proteome</keyword>
<evidence type="ECO:0000313" key="2">
    <source>
        <dbReference type="EMBL" id="MDA0642210.1"/>
    </source>
</evidence>
<comment type="caution">
    <text evidence="2">The sequence shown here is derived from an EMBL/GenBank/DDBJ whole genome shotgun (WGS) entry which is preliminary data.</text>
</comment>
<dbReference type="Pfam" id="PF13577">
    <property type="entry name" value="SnoaL_4"/>
    <property type="match status" value="1"/>
</dbReference>
<protein>
    <submittedName>
        <fullName evidence="2">Nuclear transport factor 2 family protein</fullName>
    </submittedName>
</protein>
<dbReference type="EMBL" id="JAPNUD010000037">
    <property type="protein sequence ID" value="MDA0642210.1"/>
    <property type="molecule type" value="Genomic_DNA"/>
</dbReference>
<sequence>MPDWAALNTLLGDFAWGLDTKDPDAVLACYWPGARYSVQAADGTLHGPHEGHDAIRAHFGGTIGRQTDTRRHVITNVRVASVAGATSTVAAYLTLMVTVDGVLRPRCTGTYRFVVREEGGELRFDESSVTLDGAF</sequence>
<organism evidence="2 3">
    <name type="scientific">Nonomuraea ferruginea</name>
    <dbReference type="NCBI Taxonomy" id="46174"/>
    <lineage>
        <taxon>Bacteria</taxon>
        <taxon>Bacillati</taxon>
        <taxon>Actinomycetota</taxon>
        <taxon>Actinomycetes</taxon>
        <taxon>Streptosporangiales</taxon>
        <taxon>Streptosporangiaceae</taxon>
        <taxon>Nonomuraea</taxon>
    </lineage>
</organism>
<dbReference type="RefSeq" id="WP_271276806.1">
    <property type="nucleotide sequence ID" value="NZ_BAABFD010000004.1"/>
</dbReference>
<dbReference type="InterPro" id="IPR037401">
    <property type="entry name" value="SnoaL-like"/>
</dbReference>
<dbReference type="Gene3D" id="3.10.450.50">
    <property type="match status" value="1"/>
</dbReference>
<accession>A0ABT4SYT7</accession>
<evidence type="ECO:0000259" key="1">
    <source>
        <dbReference type="Pfam" id="PF13577"/>
    </source>
</evidence>
<name>A0ABT4SYT7_9ACTN</name>
<reference evidence="2 3" key="1">
    <citation type="submission" date="2022-11" db="EMBL/GenBank/DDBJ databases">
        <title>Nonomuraea corallina sp. nov., a new species of the genus Nonomuraea isolated from sea side sediment in Thai sea.</title>
        <authorList>
            <person name="Ngamcharungchit C."/>
            <person name="Matsumoto A."/>
            <person name="Suriyachadkun C."/>
            <person name="Panbangred W."/>
            <person name="Inahashi Y."/>
            <person name="Intra B."/>
        </authorList>
    </citation>
    <scope>NUCLEOTIDE SEQUENCE [LARGE SCALE GENOMIC DNA]</scope>
    <source>
        <strain evidence="2 3">DSM 43553</strain>
    </source>
</reference>
<feature type="domain" description="SnoaL-like" evidence="1">
    <location>
        <begin position="5"/>
        <end position="126"/>
    </location>
</feature>
<gene>
    <name evidence="2" type="ORF">OUY24_16370</name>
</gene>
<dbReference type="SUPFAM" id="SSF54427">
    <property type="entry name" value="NTF2-like"/>
    <property type="match status" value="1"/>
</dbReference>
<evidence type="ECO:0000313" key="3">
    <source>
        <dbReference type="Proteomes" id="UP001212498"/>
    </source>
</evidence>
<dbReference type="Proteomes" id="UP001212498">
    <property type="component" value="Unassembled WGS sequence"/>
</dbReference>